<dbReference type="Gene3D" id="3.40.50.1000">
    <property type="entry name" value="HAD superfamily/HAD-like"/>
    <property type="match status" value="1"/>
</dbReference>
<dbReference type="OrthoDB" id="444127at2759"/>
<evidence type="ECO:0000313" key="3">
    <source>
        <dbReference type="Proteomes" id="UP000799440"/>
    </source>
</evidence>
<dbReference type="InterPro" id="IPR051540">
    <property type="entry name" value="S-2-haloacid_dehalogenase"/>
</dbReference>
<dbReference type="AlphaFoldDB" id="A0A6A6VPB1"/>
<dbReference type="PANTHER" id="PTHR43316:SF9">
    <property type="entry name" value="ACID DEHALOGENASE, PUTATIVE (AFU_ORTHOLOGUE AFUA_6G14460)-RELATED"/>
    <property type="match status" value="1"/>
</dbReference>
<keyword evidence="3" id="KW-1185">Reference proteome</keyword>
<accession>A0A6A6VPB1</accession>
<dbReference type="EMBL" id="MU006562">
    <property type="protein sequence ID" value="KAF2751081.1"/>
    <property type="molecule type" value="Genomic_DNA"/>
</dbReference>
<gene>
    <name evidence="2" type="ORF">M011DRAFT_395059</name>
</gene>
<dbReference type="InterPro" id="IPR023214">
    <property type="entry name" value="HAD_sf"/>
</dbReference>
<dbReference type="PRINTS" id="PR00413">
    <property type="entry name" value="HADHALOGNASE"/>
</dbReference>
<proteinExistence type="predicted"/>
<dbReference type="SUPFAM" id="SSF56784">
    <property type="entry name" value="HAD-like"/>
    <property type="match status" value="1"/>
</dbReference>
<sequence>MSKLTSFRLLSFDVYGTLIDWETGFITALHPILTRNNKSDISRQTILSTCVELESAQQKKTPDMLYSDLLTTIHPELCLRLGCATPTSEESAAFGKSIKNWPAFPDTLGALYKLRKYFKLVVLSNVDNESFQSSLKGPLKDFPFDAVITAQDIGSYKPDLRNFEYMLRIVGSTFGVSKEEVLQTAQSQYHDHKPCRSLGIKGAWIDREGAVCGNVGVGEEVWDWRFGTLGEMAGEVEREAGEKEG</sequence>
<dbReference type="Pfam" id="PF13419">
    <property type="entry name" value="HAD_2"/>
    <property type="match status" value="1"/>
</dbReference>
<dbReference type="InterPro" id="IPR036412">
    <property type="entry name" value="HAD-like_sf"/>
</dbReference>
<organism evidence="2 3">
    <name type="scientific">Sporormia fimetaria CBS 119925</name>
    <dbReference type="NCBI Taxonomy" id="1340428"/>
    <lineage>
        <taxon>Eukaryota</taxon>
        <taxon>Fungi</taxon>
        <taxon>Dikarya</taxon>
        <taxon>Ascomycota</taxon>
        <taxon>Pezizomycotina</taxon>
        <taxon>Dothideomycetes</taxon>
        <taxon>Pleosporomycetidae</taxon>
        <taxon>Pleosporales</taxon>
        <taxon>Sporormiaceae</taxon>
        <taxon>Sporormia</taxon>
    </lineage>
</organism>
<evidence type="ECO:0000313" key="2">
    <source>
        <dbReference type="EMBL" id="KAF2751081.1"/>
    </source>
</evidence>
<name>A0A6A6VPB1_9PLEO</name>
<evidence type="ECO:0000256" key="1">
    <source>
        <dbReference type="ARBA" id="ARBA00022801"/>
    </source>
</evidence>
<dbReference type="Gene3D" id="1.10.150.750">
    <property type="match status" value="1"/>
</dbReference>
<dbReference type="Proteomes" id="UP000799440">
    <property type="component" value="Unassembled WGS sequence"/>
</dbReference>
<dbReference type="PANTHER" id="PTHR43316">
    <property type="entry name" value="HYDROLASE, HALOACID DELAHOGENASE-RELATED"/>
    <property type="match status" value="1"/>
</dbReference>
<keyword evidence="1" id="KW-0378">Hydrolase</keyword>
<reference evidence="2" key="1">
    <citation type="journal article" date="2020" name="Stud. Mycol.">
        <title>101 Dothideomycetes genomes: a test case for predicting lifestyles and emergence of pathogens.</title>
        <authorList>
            <person name="Haridas S."/>
            <person name="Albert R."/>
            <person name="Binder M."/>
            <person name="Bloem J."/>
            <person name="Labutti K."/>
            <person name="Salamov A."/>
            <person name="Andreopoulos B."/>
            <person name="Baker S."/>
            <person name="Barry K."/>
            <person name="Bills G."/>
            <person name="Bluhm B."/>
            <person name="Cannon C."/>
            <person name="Castanera R."/>
            <person name="Culley D."/>
            <person name="Daum C."/>
            <person name="Ezra D."/>
            <person name="Gonzalez J."/>
            <person name="Henrissat B."/>
            <person name="Kuo A."/>
            <person name="Liang C."/>
            <person name="Lipzen A."/>
            <person name="Lutzoni F."/>
            <person name="Magnuson J."/>
            <person name="Mondo S."/>
            <person name="Nolan M."/>
            <person name="Ohm R."/>
            <person name="Pangilinan J."/>
            <person name="Park H.-J."/>
            <person name="Ramirez L."/>
            <person name="Alfaro M."/>
            <person name="Sun H."/>
            <person name="Tritt A."/>
            <person name="Yoshinaga Y."/>
            <person name="Zwiers L.-H."/>
            <person name="Turgeon B."/>
            <person name="Goodwin S."/>
            <person name="Spatafora J."/>
            <person name="Crous P."/>
            <person name="Grigoriev I."/>
        </authorList>
    </citation>
    <scope>NUCLEOTIDE SEQUENCE</scope>
    <source>
        <strain evidence="2">CBS 119925</strain>
    </source>
</reference>
<protein>
    <submittedName>
        <fullName evidence="2">2-haloalkanoic acid dehalogenase</fullName>
    </submittedName>
</protein>
<dbReference type="GO" id="GO:0016791">
    <property type="term" value="F:phosphatase activity"/>
    <property type="evidence" value="ECO:0007669"/>
    <property type="project" value="UniProtKB-ARBA"/>
</dbReference>
<dbReference type="InterPro" id="IPR006439">
    <property type="entry name" value="HAD-SF_hydro_IA"/>
</dbReference>
<dbReference type="InterPro" id="IPR041492">
    <property type="entry name" value="HAD_2"/>
</dbReference>